<gene>
    <name evidence="2" type="ORF">E2C01_065674</name>
</gene>
<sequence length="307" mass="31705">MGVECKTDNNNVITTTCGSMRTQLASASAQSSPPARHRKARMAACLSSVSAGEDRATVRSSLAARDSLGTRGVGPDAGIEVEKAERRISAGGFNRHKLLSGDTRLLAARSPPSPAATPTKRVSREKTGSSVSTQPPPSGKSPVKRRPTIDFTKSASGCQNKTSTKSGVPVRKSNSTAEKRKSLPPGAVRASEAPSVTLRPTASQNRLRPKSLGSESLVAAVTSHARREAAATVKPLTQTVTRGAPRPSTTMRTSISTRLSEKWTPGGGDASKITSVSIATSLSASLASTTDMPPPSATADSVQHAGG</sequence>
<reference evidence="2 3" key="1">
    <citation type="submission" date="2019-05" db="EMBL/GenBank/DDBJ databases">
        <title>Another draft genome of Portunus trituberculatus and its Hox gene families provides insights of decapod evolution.</title>
        <authorList>
            <person name="Jeong J.-H."/>
            <person name="Song I."/>
            <person name="Kim S."/>
            <person name="Choi T."/>
            <person name="Kim D."/>
            <person name="Ryu S."/>
            <person name="Kim W."/>
        </authorList>
    </citation>
    <scope>NUCLEOTIDE SEQUENCE [LARGE SCALE GENOMIC DNA]</scope>
    <source>
        <tissue evidence="2">Muscle</tissue>
    </source>
</reference>
<evidence type="ECO:0000313" key="2">
    <source>
        <dbReference type="EMBL" id="MPC71397.1"/>
    </source>
</evidence>
<evidence type="ECO:0000256" key="1">
    <source>
        <dbReference type="SAM" id="MobiDB-lite"/>
    </source>
</evidence>
<evidence type="ECO:0000313" key="3">
    <source>
        <dbReference type="Proteomes" id="UP000324222"/>
    </source>
</evidence>
<feature type="compositionally biased region" description="Polar residues" evidence="1">
    <location>
        <begin position="151"/>
        <end position="176"/>
    </location>
</feature>
<dbReference type="Proteomes" id="UP000324222">
    <property type="component" value="Unassembled WGS sequence"/>
</dbReference>
<feature type="region of interest" description="Disordered" evidence="1">
    <location>
        <begin position="102"/>
        <end position="214"/>
    </location>
</feature>
<protein>
    <submittedName>
        <fullName evidence="2">Uncharacterized protein</fullName>
    </submittedName>
</protein>
<accession>A0A5B7HQ85</accession>
<dbReference type="EMBL" id="VSRR010032804">
    <property type="protein sequence ID" value="MPC71397.1"/>
    <property type="molecule type" value="Genomic_DNA"/>
</dbReference>
<name>A0A5B7HQ85_PORTR</name>
<dbReference type="AlphaFoldDB" id="A0A5B7HQ85"/>
<proteinExistence type="predicted"/>
<feature type="region of interest" description="Disordered" evidence="1">
    <location>
        <begin position="286"/>
        <end position="307"/>
    </location>
</feature>
<keyword evidence="3" id="KW-1185">Reference proteome</keyword>
<comment type="caution">
    <text evidence="2">The sequence shown here is derived from an EMBL/GenBank/DDBJ whole genome shotgun (WGS) entry which is preliminary data.</text>
</comment>
<feature type="region of interest" description="Disordered" evidence="1">
    <location>
        <begin position="240"/>
        <end position="270"/>
    </location>
</feature>
<feature type="compositionally biased region" description="Polar residues" evidence="1">
    <location>
        <begin position="240"/>
        <end position="258"/>
    </location>
</feature>
<organism evidence="2 3">
    <name type="scientific">Portunus trituberculatus</name>
    <name type="common">Swimming crab</name>
    <name type="synonym">Neptunus trituberculatus</name>
    <dbReference type="NCBI Taxonomy" id="210409"/>
    <lineage>
        <taxon>Eukaryota</taxon>
        <taxon>Metazoa</taxon>
        <taxon>Ecdysozoa</taxon>
        <taxon>Arthropoda</taxon>
        <taxon>Crustacea</taxon>
        <taxon>Multicrustacea</taxon>
        <taxon>Malacostraca</taxon>
        <taxon>Eumalacostraca</taxon>
        <taxon>Eucarida</taxon>
        <taxon>Decapoda</taxon>
        <taxon>Pleocyemata</taxon>
        <taxon>Brachyura</taxon>
        <taxon>Eubrachyura</taxon>
        <taxon>Portunoidea</taxon>
        <taxon>Portunidae</taxon>
        <taxon>Portuninae</taxon>
        <taxon>Portunus</taxon>
    </lineage>
</organism>